<sequence>KNLKQQMTKQFICSGVKNNEIDDYYTHLIIRLEEEKAKLLEDLEIKTQELNHIKSSIQSFKLDIEKLQETIYLLSNENIEMSNKLSTEKEHSKQAELHLQKTIDTLYERISKITAEKINLESDRMSLNDKLEFFRSKSLVEYNEEQLLNKYQNEIDSLKTENIELSSVIAEKDRELENIKESKSLLYNHDCIYKDKVILLTENNKCLVTENNELSSDLIDKIEKNDMLKEQCDILKNKMSMIQNTNSDENDIEQLRSENNILKAEIVELKMKVTVLTDENVKFSNNLLESIDNFDHSHNEKANNDAIISKLSAVSDNSIKTNETGKKILQEENYEDLSNKVIMLQDEVAHLSRLNKKLSDLKLSSCSQCIHLKNLNESRRALKLQAKALNHKLEDLQKKFDRKCVDTEILKLKVHQELNVSFTDASLNASFIDGMNVSLVEEKVQYLSNELHTLKDDHDKLSVLYKEKCDELEKLHDEVSDAKNTDDSYKSKKHIFKNETKIERVQKSIDQVKEDIDEIKKNIAPMFRKLQTERVSLLDEISILKDTNEELQEKVLDKEMSKTIALEKVQILENELSNMNKEIEQFSMKEKIMRTEKLTLEVELEDLKAEKRNKDILITTLSQKINDLNECISSLKYELDLITNEKNELSTSNEKIDEFETMKKKFEQYTKESEIKLNNNNQTLNKYMEENGNLTQELSKLKNIKLEFQSLQDKDNTEKTLITINKELKEELDTVKECMIKELKSLKSEVHSVDILNKTAKEIFTIFLQALMLKEEEIIKKMRELFEKDKQEIEDKRQQSADAEKRVMLWAKELETEIEKLQIDLTQKESLCKEQQNKSYQLDHLLTESNYEKKILKEKIEVLEIDFNNLQTEFNKQCKVDIQQKGEAFIVAQKREEEVQEAFKHKEIELESKMKSEIESYEKKIEEIMCTLEIYKTKNMELKNNIEGLEVNEKQLKNIVEANYSELKMKQQIIQKITLDFEQLTEVYNKVNDEVQQKTIQIENITALLKNKSDMFLENKAKLETIIPDYEMLQNQVKERKESIERYKEGIEKLKMEKDRQIEIIKDKLDLEEIKNVGLNKQLNELNNKNIALIEEIDELKEKFAELQKVNIKLEKKIRNSVSKMKVETEIEELKDENKRLQNNLVGATNRVSELQESKNKTFLELVNLQGQYELLSKENAEIKKTLYRSKQSTSYPCKEDGKYDMLIQEKDKIELELKNIKLLLAQKDKEIVEYVNRIKDLFPIKKEFENHLEECKTYIQQNESKLVNKLKKKLKILEEKNKDLENQLKIFQTKVQNNIKEIENTKLHGEKDLYSIENEKICEILRKKICELELQLVSKNGQIATLEIQIQSENFPYQRKCKELEELLLTFRKKNAELNSEMRKLQRTLNDINAWDCDICRRWRINRRSQACQTTFDNASNFFTVNNEIIEDHVKIMKLEKEKTLIKDICRARCRQIKHLEDRVRELEEAQSTSYSKCVEFLKEKSDEITTSTIHFTK</sequence>
<feature type="coiled-coil region" evidence="1">
    <location>
        <begin position="779"/>
        <end position="873"/>
    </location>
</feature>
<feature type="coiled-coil region" evidence="1">
    <location>
        <begin position="141"/>
        <end position="168"/>
    </location>
</feature>
<feature type="coiled-coil region" evidence="1">
    <location>
        <begin position="327"/>
        <end position="399"/>
    </location>
</feature>
<feature type="coiled-coil region" evidence="1">
    <location>
        <begin position="218"/>
        <end position="279"/>
    </location>
</feature>
<accession>A0A310S640</accession>
<reference evidence="2 3" key="1">
    <citation type="submission" date="2015-07" db="EMBL/GenBank/DDBJ databases">
        <title>The genome of Eufriesea mexicana.</title>
        <authorList>
            <person name="Pan H."/>
            <person name="Kapheim K."/>
        </authorList>
    </citation>
    <scope>NUCLEOTIDE SEQUENCE [LARGE SCALE GENOMIC DNA]</scope>
    <source>
        <strain evidence="2">0111107269</strain>
        <tissue evidence="2">Whole body</tissue>
    </source>
</reference>
<dbReference type="EMBL" id="KQ768821">
    <property type="protein sequence ID" value="OAD53057.1"/>
    <property type="molecule type" value="Genomic_DNA"/>
</dbReference>
<feature type="coiled-coil region" evidence="1">
    <location>
        <begin position="911"/>
        <end position="994"/>
    </location>
</feature>
<evidence type="ECO:0000313" key="3">
    <source>
        <dbReference type="Proteomes" id="UP000250275"/>
    </source>
</evidence>
<name>A0A310S640_9HYME</name>
<feature type="coiled-coil region" evidence="1">
    <location>
        <begin position="1261"/>
        <end position="1302"/>
    </location>
</feature>
<evidence type="ECO:0000313" key="2">
    <source>
        <dbReference type="EMBL" id="OAD53057.1"/>
    </source>
</evidence>
<feature type="coiled-coil region" evidence="1">
    <location>
        <begin position="1362"/>
        <end position="1389"/>
    </location>
</feature>
<evidence type="ECO:0000256" key="1">
    <source>
        <dbReference type="SAM" id="Coils"/>
    </source>
</evidence>
<feature type="coiled-coil region" evidence="1">
    <location>
        <begin position="642"/>
        <end position="749"/>
    </location>
</feature>
<protein>
    <submittedName>
        <fullName evidence="2">Uncharacterized protein</fullName>
    </submittedName>
</protein>
<dbReference type="PANTHER" id="PTHR23159:SF31">
    <property type="entry name" value="CENTROSOME-ASSOCIATED PROTEIN CEP250 ISOFORM X1"/>
    <property type="match status" value="1"/>
</dbReference>
<feature type="coiled-coil region" evidence="1">
    <location>
        <begin position="29"/>
        <end position="70"/>
    </location>
</feature>
<keyword evidence="3" id="KW-1185">Reference proteome</keyword>
<keyword evidence="1" id="KW-0175">Coiled coil</keyword>
<dbReference type="PANTHER" id="PTHR23159">
    <property type="entry name" value="CENTROSOMAL PROTEIN 2"/>
    <property type="match status" value="1"/>
</dbReference>
<feature type="coiled-coil region" evidence="1">
    <location>
        <begin position="1030"/>
        <end position="1231"/>
    </location>
</feature>
<dbReference type="Proteomes" id="UP000250275">
    <property type="component" value="Unassembled WGS sequence"/>
</dbReference>
<organism evidence="2 3">
    <name type="scientific">Eufriesea mexicana</name>
    <dbReference type="NCBI Taxonomy" id="516756"/>
    <lineage>
        <taxon>Eukaryota</taxon>
        <taxon>Metazoa</taxon>
        <taxon>Ecdysozoa</taxon>
        <taxon>Arthropoda</taxon>
        <taxon>Hexapoda</taxon>
        <taxon>Insecta</taxon>
        <taxon>Pterygota</taxon>
        <taxon>Neoptera</taxon>
        <taxon>Endopterygota</taxon>
        <taxon>Hymenoptera</taxon>
        <taxon>Apocrita</taxon>
        <taxon>Aculeata</taxon>
        <taxon>Apoidea</taxon>
        <taxon>Anthophila</taxon>
        <taxon>Apidae</taxon>
        <taxon>Eufriesea</taxon>
    </lineage>
</organism>
<gene>
    <name evidence="2" type="ORF">WN48_10859</name>
</gene>
<feature type="non-terminal residue" evidence="2">
    <location>
        <position position="1"/>
    </location>
</feature>
<proteinExistence type="predicted"/>
<dbReference type="OrthoDB" id="7592022at2759"/>
<feature type="coiled-coil region" evidence="1">
    <location>
        <begin position="465"/>
        <end position="610"/>
    </location>
</feature>